<gene>
    <name evidence="1" type="ORF">HPULCUR_004172</name>
</gene>
<name>A0ABP9XVF7_9FUNG</name>
<keyword evidence="2" id="KW-1185">Reference proteome</keyword>
<protein>
    <submittedName>
        <fullName evidence="1">Uncharacterized protein</fullName>
    </submittedName>
</protein>
<organism evidence="1 2">
    <name type="scientific">Helicostylum pulchrum</name>
    <dbReference type="NCBI Taxonomy" id="562976"/>
    <lineage>
        <taxon>Eukaryota</taxon>
        <taxon>Fungi</taxon>
        <taxon>Fungi incertae sedis</taxon>
        <taxon>Mucoromycota</taxon>
        <taxon>Mucoromycotina</taxon>
        <taxon>Mucoromycetes</taxon>
        <taxon>Mucorales</taxon>
        <taxon>Mucorineae</taxon>
        <taxon>Mucoraceae</taxon>
        <taxon>Helicostylum</taxon>
    </lineage>
</organism>
<reference evidence="1 2" key="1">
    <citation type="submission" date="2024-04" db="EMBL/GenBank/DDBJ databases">
        <title>genome sequences of Mucor flavus KT1a and Helicostylum pulchrum KT1b strains isolation_sourced from the surface of a dry-aged beef.</title>
        <authorList>
            <person name="Toyotome T."/>
            <person name="Hosono M."/>
            <person name="Torimaru M."/>
            <person name="Fukuda K."/>
            <person name="Mikami N."/>
        </authorList>
    </citation>
    <scope>NUCLEOTIDE SEQUENCE [LARGE SCALE GENOMIC DNA]</scope>
    <source>
        <strain evidence="1 2">KT1b</strain>
    </source>
</reference>
<dbReference type="Proteomes" id="UP001476247">
    <property type="component" value="Unassembled WGS sequence"/>
</dbReference>
<proteinExistence type="predicted"/>
<comment type="caution">
    <text evidence="1">The sequence shown here is derived from an EMBL/GenBank/DDBJ whole genome shotgun (WGS) entry which is preliminary data.</text>
</comment>
<accession>A0ABP9XVF7</accession>
<dbReference type="EMBL" id="BAABUJ010000011">
    <property type="protein sequence ID" value="GAA5798766.1"/>
    <property type="molecule type" value="Genomic_DNA"/>
</dbReference>
<evidence type="ECO:0000313" key="1">
    <source>
        <dbReference type="EMBL" id="GAA5798766.1"/>
    </source>
</evidence>
<sequence length="142" mass="16374">MFISTKKSLRKDLPEEIENVVKTKLEVSLKNASDHHVHFLFIVNSIAIVLKTLTFVDNNGDLSLETSCGYNVLQVLPDKFIRKNDIKPVFSSLTLPHNIPGEYQRELEDLFTDQHLSLINSHLFGSYAQQRNLERHPLEKFL</sequence>
<evidence type="ECO:0000313" key="2">
    <source>
        <dbReference type="Proteomes" id="UP001476247"/>
    </source>
</evidence>